<dbReference type="PROSITE" id="PS52016">
    <property type="entry name" value="TONB_DEPENDENT_REC_3"/>
    <property type="match status" value="1"/>
</dbReference>
<dbReference type="EMBL" id="JRQD01000004">
    <property type="protein sequence ID" value="KGM06522.1"/>
    <property type="molecule type" value="Genomic_DNA"/>
</dbReference>
<evidence type="ECO:0000256" key="7">
    <source>
        <dbReference type="ARBA" id="ARBA00023237"/>
    </source>
</evidence>
<evidence type="ECO:0000256" key="10">
    <source>
        <dbReference type="SAM" id="SignalP"/>
    </source>
</evidence>
<evidence type="ECO:0000256" key="8">
    <source>
        <dbReference type="PROSITE-ProRule" id="PRU01360"/>
    </source>
</evidence>
<sequence length="713" mass="78158">MFNKKNTVLLVSSVLSTLPLSSSIAADTNADVIEIPSLTVTANPLGAKSPDELVQPVTVLSGDELNQQRGATLGETLDTVPGVSNSDFGPGVGRPVIRGLQGSRVQVLDDGLKTADISGEGGDHTVAIDASRADQIEVFRGPATLLYGSGAAGGVINVKSNRFNPEFGDAPRVHGQLGYGYNGDERQGNIGLELPVTDNFVLRTDYGLRRSHDFDIDGFQQRGQTEGDKDTLQNSDAITDSFSVTGLFKGDWGNAGLGYSRWRTDYGIPEAFLGEDEEEQERIHADFDRVDFRSELIDPIPGFTAARIKLSHTEFNQQEIGAHFHDGELEEREVEMEFTNDETEARFELVHNPIGMWQGVIGLQLNNREFGADGEGHGGHGHGGHSDGFYIRDTDTRSAGLFVLEERLTDFGRLEFAARIDHVRSDPTTLGEERHIDLPSGDELHQEADLGDRSFTPFSLSAGSIIDLGDTHHLRLSVTRSERAPSAEQLYAFGTHAASGTVEVGDVGLDEETYTNIEIGLDRHSGPFRFDATLFYNHVQDFIYLASMDDGSGNAVMIDDDTLVFNQQDDARFYGAEFTAAWDVVEGNMPLTLRFSGDIVRAKLDDGDNLPRISPARLGIGFDTAYQDWDFSMDYRHIFKQNDSAALESDTDGYNLVTLDARWKPASLKGGELYIQGHNLLNEDGRRHQSFLKDDAPIIGRALMTGIHFDFGG</sequence>
<feature type="domain" description="TonB-dependent receptor plug" evidence="12">
    <location>
        <begin position="52"/>
        <end position="155"/>
    </location>
</feature>
<evidence type="ECO:0000259" key="11">
    <source>
        <dbReference type="Pfam" id="PF00593"/>
    </source>
</evidence>
<evidence type="ECO:0000256" key="3">
    <source>
        <dbReference type="ARBA" id="ARBA00022452"/>
    </source>
</evidence>
<evidence type="ECO:0000256" key="5">
    <source>
        <dbReference type="ARBA" id="ARBA00023077"/>
    </source>
</evidence>
<evidence type="ECO:0000256" key="1">
    <source>
        <dbReference type="ARBA" id="ARBA00004571"/>
    </source>
</evidence>
<dbReference type="Gene3D" id="2.170.130.10">
    <property type="entry name" value="TonB-dependent receptor, plug domain"/>
    <property type="match status" value="1"/>
</dbReference>
<keyword evidence="2 8" id="KW-0813">Transport</keyword>
<dbReference type="Gene3D" id="2.40.170.20">
    <property type="entry name" value="TonB-dependent receptor, beta-barrel domain"/>
    <property type="match status" value="1"/>
</dbReference>
<dbReference type="InterPro" id="IPR039426">
    <property type="entry name" value="TonB-dep_rcpt-like"/>
</dbReference>
<dbReference type="Pfam" id="PF00593">
    <property type="entry name" value="TonB_dep_Rec_b-barrel"/>
    <property type="match status" value="1"/>
</dbReference>
<dbReference type="GO" id="GO:0015344">
    <property type="term" value="F:siderophore uptake transmembrane transporter activity"/>
    <property type="evidence" value="ECO:0007669"/>
    <property type="project" value="TreeGrafter"/>
</dbReference>
<evidence type="ECO:0000256" key="9">
    <source>
        <dbReference type="RuleBase" id="RU003357"/>
    </source>
</evidence>
<comment type="caution">
    <text evidence="13">The sequence shown here is derived from an EMBL/GenBank/DDBJ whole genome shotgun (WGS) entry which is preliminary data.</text>
</comment>
<feature type="signal peptide" evidence="10">
    <location>
        <begin position="1"/>
        <end position="25"/>
    </location>
</feature>
<keyword evidence="13" id="KW-0675">Receptor</keyword>
<evidence type="ECO:0000256" key="4">
    <source>
        <dbReference type="ARBA" id="ARBA00022692"/>
    </source>
</evidence>
<dbReference type="STRING" id="392484.LP43_1744"/>
<keyword evidence="6 8" id="KW-0472">Membrane</keyword>
<evidence type="ECO:0000256" key="2">
    <source>
        <dbReference type="ARBA" id="ARBA00022448"/>
    </source>
</evidence>
<feature type="chain" id="PRO_5001967152" evidence="10">
    <location>
        <begin position="26"/>
        <end position="713"/>
    </location>
</feature>
<evidence type="ECO:0000259" key="12">
    <source>
        <dbReference type="Pfam" id="PF07715"/>
    </source>
</evidence>
<keyword evidence="4 8" id="KW-0812">Transmembrane</keyword>
<feature type="domain" description="TonB-dependent receptor-like beta-barrel" evidence="11">
    <location>
        <begin position="339"/>
        <end position="680"/>
    </location>
</feature>
<evidence type="ECO:0000313" key="14">
    <source>
        <dbReference type="Proteomes" id="UP000029999"/>
    </source>
</evidence>
<dbReference type="InterPro" id="IPR036942">
    <property type="entry name" value="Beta-barrel_TonB_sf"/>
</dbReference>
<gene>
    <name evidence="13" type="ORF">LP43_1744</name>
</gene>
<keyword evidence="3 8" id="KW-1134">Transmembrane beta strand</keyword>
<dbReference type="RefSeq" id="WP_036314289.1">
    <property type="nucleotide sequence ID" value="NZ_JRQD01000004.1"/>
</dbReference>
<comment type="similarity">
    <text evidence="8 9">Belongs to the TonB-dependent receptor family.</text>
</comment>
<comment type="subcellular location">
    <subcellularLocation>
        <location evidence="1 8">Cell outer membrane</location>
        <topology evidence="1 8">Multi-pass membrane protein</topology>
    </subcellularLocation>
</comment>
<dbReference type="GO" id="GO:0009279">
    <property type="term" value="C:cell outer membrane"/>
    <property type="evidence" value="ECO:0007669"/>
    <property type="project" value="UniProtKB-SubCell"/>
</dbReference>
<keyword evidence="7 8" id="KW-0998">Cell outer membrane</keyword>
<dbReference type="InterPro" id="IPR000531">
    <property type="entry name" value="Beta-barrel_TonB"/>
</dbReference>
<dbReference type="Proteomes" id="UP000029999">
    <property type="component" value="Unassembled WGS sequence"/>
</dbReference>
<dbReference type="AlphaFoldDB" id="A0A0A0BFQ5"/>
<dbReference type="SUPFAM" id="SSF56935">
    <property type="entry name" value="Porins"/>
    <property type="match status" value="1"/>
</dbReference>
<evidence type="ECO:0000313" key="13">
    <source>
        <dbReference type="EMBL" id="KGM06522.1"/>
    </source>
</evidence>
<dbReference type="Pfam" id="PF07715">
    <property type="entry name" value="Plug"/>
    <property type="match status" value="1"/>
</dbReference>
<dbReference type="InterPro" id="IPR012910">
    <property type="entry name" value="Plug_dom"/>
</dbReference>
<keyword evidence="10" id="KW-0732">Signal</keyword>
<name>A0A0A0BFQ5_9GAMM</name>
<evidence type="ECO:0000256" key="6">
    <source>
        <dbReference type="ARBA" id="ARBA00023136"/>
    </source>
</evidence>
<reference evidence="13 14" key="1">
    <citation type="submission" date="2014-09" db="EMBL/GenBank/DDBJ databases">
        <authorList>
            <person name="Grob C."/>
            <person name="Taubert M."/>
            <person name="Howat A.M."/>
            <person name="Burns O.J."/>
            <person name="Dixon J.L."/>
            <person name="Chen Y."/>
            <person name="Murrell J.C."/>
        </authorList>
    </citation>
    <scope>NUCLEOTIDE SEQUENCE [LARGE SCALE GENOMIC DNA]</scope>
    <source>
        <strain evidence="13">L4</strain>
    </source>
</reference>
<dbReference type="PANTHER" id="PTHR30069">
    <property type="entry name" value="TONB-DEPENDENT OUTER MEMBRANE RECEPTOR"/>
    <property type="match status" value="1"/>
</dbReference>
<protein>
    <submittedName>
        <fullName evidence="13">Zinc-regulated outer membrane receptor</fullName>
    </submittedName>
</protein>
<keyword evidence="5 9" id="KW-0798">TonB box</keyword>
<dbReference type="InterPro" id="IPR037066">
    <property type="entry name" value="Plug_dom_sf"/>
</dbReference>
<dbReference type="PANTHER" id="PTHR30069:SF40">
    <property type="entry name" value="TONB-DEPENDENT RECEPTOR NMB0964-RELATED"/>
    <property type="match status" value="1"/>
</dbReference>
<dbReference type="GO" id="GO:0044718">
    <property type="term" value="P:siderophore transmembrane transport"/>
    <property type="evidence" value="ECO:0007669"/>
    <property type="project" value="TreeGrafter"/>
</dbReference>
<organism evidence="13 14">
    <name type="scientific">Methylophaga thiooxydans</name>
    <dbReference type="NCBI Taxonomy" id="392484"/>
    <lineage>
        <taxon>Bacteria</taxon>
        <taxon>Pseudomonadati</taxon>
        <taxon>Pseudomonadota</taxon>
        <taxon>Gammaproteobacteria</taxon>
        <taxon>Thiotrichales</taxon>
        <taxon>Piscirickettsiaceae</taxon>
        <taxon>Methylophaga</taxon>
    </lineage>
</organism>
<accession>A0A0A0BFQ5</accession>
<proteinExistence type="inferred from homology"/>